<accession>A0A538TVE4</accession>
<dbReference type="InterPro" id="IPR027266">
    <property type="entry name" value="TrmE/GcvT-like"/>
</dbReference>
<dbReference type="Gene3D" id="3.30.1360.120">
    <property type="entry name" value="Probable tRNA modification gtpase trme, domain 1"/>
    <property type="match status" value="1"/>
</dbReference>
<evidence type="ECO:0000259" key="3">
    <source>
        <dbReference type="Pfam" id="PF08669"/>
    </source>
</evidence>
<dbReference type="InterPro" id="IPR028896">
    <property type="entry name" value="GcvT/YgfZ/DmdA"/>
</dbReference>
<dbReference type="SUPFAM" id="SSF103025">
    <property type="entry name" value="Folate-binding domain"/>
    <property type="match status" value="1"/>
</dbReference>
<feature type="domain" description="Aminomethyltransferase C-terminal" evidence="3">
    <location>
        <begin position="321"/>
        <end position="389"/>
    </location>
</feature>
<comment type="caution">
    <text evidence="4">The sequence shown here is derived from an EMBL/GenBank/DDBJ whole genome shotgun (WGS) entry which is preliminary data.</text>
</comment>
<protein>
    <submittedName>
        <fullName evidence="4">Aminomethyl transferase family protein</fullName>
    </submittedName>
</protein>
<dbReference type="GO" id="GO:0016740">
    <property type="term" value="F:transferase activity"/>
    <property type="evidence" value="ECO:0007669"/>
    <property type="project" value="UniProtKB-KW"/>
</dbReference>
<feature type="domain" description="GCVT N-terminal" evidence="2">
    <location>
        <begin position="15"/>
        <end position="271"/>
    </location>
</feature>
<dbReference type="Pfam" id="PF01571">
    <property type="entry name" value="GCV_T"/>
    <property type="match status" value="1"/>
</dbReference>
<dbReference type="Pfam" id="PF08669">
    <property type="entry name" value="GCV_T_C"/>
    <property type="match status" value="1"/>
</dbReference>
<evidence type="ECO:0000313" key="4">
    <source>
        <dbReference type="EMBL" id="TMQ67600.1"/>
    </source>
</evidence>
<feature type="binding site" evidence="1">
    <location>
        <position position="195"/>
    </location>
    <ligand>
        <name>substrate</name>
    </ligand>
</feature>
<evidence type="ECO:0000259" key="2">
    <source>
        <dbReference type="Pfam" id="PF01571"/>
    </source>
</evidence>
<dbReference type="EMBL" id="VBOY01000035">
    <property type="protein sequence ID" value="TMQ67600.1"/>
    <property type="molecule type" value="Genomic_DNA"/>
</dbReference>
<reference evidence="4 5" key="1">
    <citation type="journal article" date="2019" name="Nat. Microbiol.">
        <title>Mediterranean grassland soil C-N compound turnover is dependent on rainfall and depth, and is mediated by genomically divergent microorganisms.</title>
        <authorList>
            <person name="Diamond S."/>
            <person name="Andeer P.F."/>
            <person name="Li Z."/>
            <person name="Crits-Christoph A."/>
            <person name="Burstein D."/>
            <person name="Anantharaman K."/>
            <person name="Lane K.R."/>
            <person name="Thomas B.C."/>
            <person name="Pan C."/>
            <person name="Northen T.R."/>
            <person name="Banfield J.F."/>
        </authorList>
    </citation>
    <scope>NUCLEOTIDE SEQUENCE [LARGE SCALE GENOMIC DNA]</scope>
    <source>
        <strain evidence="4">WS_8</strain>
    </source>
</reference>
<dbReference type="PIRSF" id="PIRSF006487">
    <property type="entry name" value="GcvT"/>
    <property type="match status" value="1"/>
</dbReference>
<gene>
    <name evidence="4" type="ORF">E6K78_04260</name>
</gene>
<dbReference type="InterPro" id="IPR029043">
    <property type="entry name" value="GcvT/YgfZ_C"/>
</dbReference>
<dbReference type="SUPFAM" id="SSF101790">
    <property type="entry name" value="Aminomethyltransferase beta-barrel domain"/>
    <property type="match status" value="1"/>
</dbReference>
<evidence type="ECO:0000256" key="1">
    <source>
        <dbReference type="PIRSR" id="PIRSR006487-1"/>
    </source>
</evidence>
<dbReference type="InterPro" id="IPR013977">
    <property type="entry name" value="GcvT_C"/>
</dbReference>
<sequence length="395" mass="43906">MLKTSPFHSRTAPLVRAQTWRRWAGYQMASAYDPHPDREYAAIRNAASLIDVSPLYKYRITGRDAARLLDRMVTRDVTKLRVGQVFYTPWCDVAGKVIDDGTISRLDEGTFRLTSADSSLRWLAMNAVGMEVVIEDVSERIGALAIQGPLARAVLAQVSPADLAALKYFRLVQTTVRDIPVTISRTGYTGDLGYEIWVEATEAAALWDTLIEAGTPHGITPAGVWALDLARIEAGLVMLDVDYHSAHRALIEDQKSSPYELNLAWAVSAEKGPFNGRRALAAERARGAAWGFVGLAVEWESLERRFAERHLPPHISNIAWRASVPVYRLGDQVGYATSGCWSPLLKQSLALAHLRAPHFAPGTRVQIEITVEHRRTRADAIVVKLPFFDPERKRS</sequence>
<dbReference type="PANTHER" id="PTHR43757">
    <property type="entry name" value="AMINOMETHYLTRANSFERASE"/>
    <property type="match status" value="1"/>
</dbReference>
<dbReference type="Proteomes" id="UP000316609">
    <property type="component" value="Unassembled WGS sequence"/>
</dbReference>
<dbReference type="PANTHER" id="PTHR43757:SF2">
    <property type="entry name" value="AMINOMETHYLTRANSFERASE, MITOCHONDRIAL"/>
    <property type="match status" value="1"/>
</dbReference>
<organism evidence="4 5">
    <name type="scientific">Eiseniibacteriota bacterium</name>
    <dbReference type="NCBI Taxonomy" id="2212470"/>
    <lineage>
        <taxon>Bacteria</taxon>
        <taxon>Candidatus Eiseniibacteriota</taxon>
    </lineage>
</organism>
<proteinExistence type="predicted"/>
<evidence type="ECO:0000313" key="5">
    <source>
        <dbReference type="Proteomes" id="UP000316609"/>
    </source>
</evidence>
<name>A0A538TVE4_UNCEI</name>
<dbReference type="AlphaFoldDB" id="A0A538TVE4"/>
<keyword evidence="4" id="KW-0808">Transferase</keyword>
<dbReference type="InterPro" id="IPR006222">
    <property type="entry name" value="GCVT_N"/>
</dbReference>